<keyword evidence="2" id="KW-0645">Protease</keyword>
<dbReference type="Pfam" id="PF01863">
    <property type="entry name" value="YgjP-like"/>
    <property type="match status" value="1"/>
</dbReference>
<keyword evidence="2" id="KW-0482">Metalloprotease</keyword>
<reference evidence="2" key="1">
    <citation type="submission" date="2023-07" db="EMBL/GenBank/DDBJ databases">
        <authorList>
            <person name="Aktuganov G."/>
            <person name="Boyko T."/>
            <person name="Delegan Y."/>
            <person name="Galimzianova N."/>
            <person name="Gilvanova E."/>
            <person name="Korobov V."/>
            <person name="Kuzmina L."/>
            <person name="Melentiev A."/>
            <person name="Milman P."/>
            <person name="Ryabova A."/>
            <person name="Stupak E."/>
            <person name="Yasakov T."/>
            <person name="Zharikova N."/>
            <person name="Zhurenko E."/>
        </authorList>
    </citation>
    <scope>NUCLEOTIDE SEQUENCE</scope>
    <source>
        <strain evidence="2">IB-739</strain>
    </source>
</reference>
<keyword evidence="2" id="KW-0378">Hydrolase</keyword>
<evidence type="ECO:0000259" key="1">
    <source>
        <dbReference type="Pfam" id="PF01863"/>
    </source>
</evidence>
<dbReference type="RefSeq" id="WP_302878949.1">
    <property type="nucleotide sequence ID" value="NZ_JAUMKJ010000018.1"/>
</dbReference>
<dbReference type="Gene3D" id="3.30.2010.10">
    <property type="entry name" value="Metalloproteases ('zincins'), catalytic domain"/>
    <property type="match status" value="1"/>
</dbReference>
<sequence length="241" mass="28262">MPSLKYGTTTIEYSLQRKAKKNDVTIAVEWSSGVSVVAPLDMSQDDLEVVIRKKGHWILKKLIEFREINDLQTPLEFLSGEKIQYLGRRYRLKVHQLSIDVKPELKFMNNRFVATIPSSIVANQTEILRNLCVTWLKNKGHEKLQERVKYYSNMMSLSPSQLVVKDQEKRWGSCTKNGAILINWRIMMAPMRVVDYVVVHELAHLKYHDHSSDFWKMIQSVMPDYEQRKEWLRINGPTLQL</sequence>
<feature type="domain" description="YgjP-like metallopeptidase" evidence="1">
    <location>
        <begin position="24"/>
        <end position="233"/>
    </location>
</feature>
<comment type="caution">
    <text evidence="2">The sequence shown here is derived from an EMBL/GenBank/DDBJ whole genome shotgun (WGS) entry which is preliminary data.</text>
</comment>
<dbReference type="InterPro" id="IPR002725">
    <property type="entry name" value="YgjP-like_metallopeptidase"/>
</dbReference>
<dbReference type="InterPro" id="IPR053136">
    <property type="entry name" value="UTP_pyrophosphatase-like"/>
</dbReference>
<accession>A0ABT8VC53</accession>
<evidence type="ECO:0000313" key="3">
    <source>
        <dbReference type="Proteomes" id="UP001168883"/>
    </source>
</evidence>
<gene>
    <name evidence="2" type="ORF">Q3C12_16210</name>
</gene>
<dbReference type="CDD" id="cd07344">
    <property type="entry name" value="M48_yhfN_like"/>
    <property type="match status" value="1"/>
</dbReference>
<proteinExistence type="predicted"/>
<dbReference type="Proteomes" id="UP001168883">
    <property type="component" value="Unassembled WGS sequence"/>
</dbReference>
<dbReference type="EMBL" id="JAUMKJ010000018">
    <property type="protein sequence ID" value="MDO3678558.1"/>
    <property type="molecule type" value="Genomic_DNA"/>
</dbReference>
<name>A0ABT8VC53_9BACL</name>
<organism evidence="2 3">
    <name type="scientific">Paenibacillus ehimensis</name>
    <dbReference type="NCBI Taxonomy" id="79264"/>
    <lineage>
        <taxon>Bacteria</taxon>
        <taxon>Bacillati</taxon>
        <taxon>Bacillota</taxon>
        <taxon>Bacilli</taxon>
        <taxon>Bacillales</taxon>
        <taxon>Paenibacillaceae</taxon>
        <taxon>Paenibacillus</taxon>
    </lineage>
</organism>
<protein>
    <submittedName>
        <fullName evidence="2">SprT family zinc-dependent metalloprotease</fullName>
        <ecNumber evidence="2">3.4.-.-</ecNumber>
    </submittedName>
</protein>
<dbReference type="GO" id="GO:0008237">
    <property type="term" value="F:metallopeptidase activity"/>
    <property type="evidence" value="ECO:0007669"/>
    <property type="project" value="UniProtKB-KW"/>
</dbReference>
<dbReference type="PANTHER" id="PTHR30399:SF1">
    <property type="entry name" value="UTP PYROPHOSPHATASE"/>
    <property type="match status" value="1"/>
</dbReference>
<dbReference type="PANTHER" id="PTHR30399">
    <property type="entry name" value="UNCHARACTERIZED PROTEIN YGJP"/>
    <property type="match status" value="1"/>
</dbReference>
<keyword evidence="3" id="KW-1185">Reference proteome</keyword>
<evidence type="ECO:0000313" key="2">
    <source>
        <dbReference type="EMBL" id="MDO3678558.1"/>
    </source>
</evidence>
<dbReference type="EC" id="3.4.-.-" evidence="2"/>